<dbReference type="Gene3D" id="1.10.10.10">
    <property type="entry name" value="Winged helix-like DNA-binding domain superfamily/Winged helix DNA-binding domain"/>
    <property type="match status" value="1"/>
</dbReference>
<evidence type="ECO:0000259" key="4">
    <source>
        <dbReference type="PROSITE" id="PS51755"/>
    </source>
</evidence>
<feature type="domain" description="OmpR/PhoB-type" evidence="4">
    <location>
        <begin position="246"/>
        <end position="354"/>
    </location>
</feature>
<keyword evidence="3" id="KW-0472">Membrane</keyword>
<dbReference type="EMBL" id="CP012801">
    <property type="protein sequence ID" value="ALJ59991.1"/>
    <property type="molecule type" value="Genomic_DNA"/>
</dbReference>
<evidence type="ECO:0000256" key="1">
    <source>
        <dbReference type="ARBA" id="ARBA00023125"/>
    </source>
</evidence>
<sequence>MMKIKRKKILWIRLLVYSLAMGAGTFLVHQKWDEQARTTFKTALLQELQKRDTLSIPYISNWTAISALEEVNPGVVEIALDSGKRKYEIPCFKFENSLVKGGIQRGLLTALLDESPLDADSLHGTWNKLLKESDIFLKTHTRITVWDFQEQPSSAFSKNVQKFSQTDSLLSYYMGFRCEVEATGYASCEWWWLLSDWRLLAIGGVCAGIELLFFIFGKMHCYRKNRQPEEVEQEGLPVIVVTVEQSPVYQLGEHTFFDAERMELIKEEQVVKLTPQTAVLLEKFLQAEGHTLSTSLISETLWPNGNGSQERIHTLIRRLRKSLGELTALQIKFKNDSYHLIIPHFIEKNVLTNA</sequence>
<gene>
    <name evidence="5" type="ORF">BcellWH2_02752</name>
</gene>
<organism evidence="5 6">
    <name type="scientific">Bacteroides cellulosilyticus</name>
    <dbReference type="NCBI Taxonomy" id="246787"/>
    <lineage>
        <taxon>Bacteria</taxon>
        <taxon>Pseudomonadati</taxon>
        <taxon>Bacteroidota</taxon>
        <taxon>Bacteroidia</taxon>
        <taxon>Bacteroidales</taxon>
        <taxon>Bacteroidaceae</taxon>
        <taxon>Bacteroides</taxon>
    </lineage>
</organism>
<dbReference type="InterPro" id="IPR016032">
    <property type="entry name" value="Sig_transdc_resp-reg_C-effctor"/>
</dbReference>
<feature type="transmembrane region" description="Helical" evidence="3">
    <location>
        <begin position="197"/>
        <end position="216"/>
    </location>
</feature>
<dbReference type="InterPro" id="IPR001867">
    <property type="entry name" value="OmpR/PhoB-type_DNA-bd"/>
</dbReference>
<keyword evidence="1 2" id="KW-0238">DNA-binding</keyword>
<dbReference type="Pfam" id="PF00486">
    <property type="entry name" value="Trans_reg_C"/>
    <property type="match status" value="1"/>
</dbReference>
<dbReference type="AlphaFoldDB" id="A0A0P0GG59"/>
<dbReference type="KEGG" id="bcel:BcellWH2_02752"/>
<dbReference type="GO" id="GO:0000160">
    <property type="term" value="P:phosphorelay signal transduction system"/>
    <property type="evidence" value="ECO:0007669"/>
    <property type="project" value="InterPro"/>
</dbReference>
<proteinExistence type="predicted"/>
<dbReference type="Proteomes" id="UP000061809">
    <property type="component" value="Chromosome"/>
</dbReference>
<evidence type="ECO:0000256" key="3">
    <source>
        <dbReference type="SAM" id="Phobius"/>
    </source>
</evidence>
<dbReference type="PROSITE" id="PS51755">
    <property type="entry name" value="OMPR_PHOB"/>
    <property type="match status" value="1"/>
</dbReference>
<accession>A0A0P0GG59</accession>
<reference evidence="5 6" key="1">
    <citation type="journal article" date="2015" name="Science">
        <title>Genetic determinants of in vivo fitness and diet responsiveness in multiple human gut Bacteroides.</title>
        <authorList>
            <person name="Wu M."/>
            <person name="McNulty N.P."/>
            <person name="Rodionov D.A."/>
            <person name="Khoroshkin M.S."/>
            <person name="Griffin N.W."/>
            <person name="Cheng J."/>
            <person name="Latreille P."/>
            <person name="Kerstetter R.A."/>
            <person name="Terrapon N."/>
            <person name="Henrissat B."/>
            <person name="Osterman A.L."/>
            <person name="Gordon J.I."/>
        </authorList>
    </citation>
    <scope>NUCLEOTIDE SEQUENCE [LARGE SCALE GENOMIC DNA]</scope>
    <source>
        <strain evidence="5 6">WH2</strain>
    </source>
</reference>
<dbReference type="InterPro" id="IPR036388">
    <property type="entry name" value="WH-like_DNA-bd_sf"/>
</dbReference>
<evidence type="ECO:0000313" key="5">
    <source>
        <dbReference type="EMBL" id="ALJ59991.1"/>
    </source>
</evidence>
<dbReference type="SUPFAM" id="SSF46894">
    <property type="entry name" value="C-terminal effector domain of the bipartite response regulators"/>
    <property type="match status" value="1"/>
</dbReference>
<feature type="DNA-binding region" description="OmpR/PhoB-type" evidence="2">
    <location>
        <begin position="246"/>
        <end position="354"/>
    </location>
</feature>
<protein>
    <recommendedName>
        <fullName evidence="4">OmpR/PhoB-type domain-containing protein</fullName>
    </recommendedName>
</protein>
<dbReference type="RefSeq" id="WP_029426304.1">
    <property type="nucleotide sequence ID" value="NZ_CP012801.1"/>
</dbReference>
<dbReference type="GO" id="GO:0006355">
    <property type="term" value="P:regulation of DNA-templated transcription"/>
    <property type="evidence" value="ECO:0007669"/>
    <property type="project" value="InterPro"/>
</dbReference>
<evidence type="ECO:0000256" key="2">
    <source>
        <dbReference type="PROSITE-ProRule" id="PRU01091"/>
    </source>
</evidence>
<dbReference type="GO" id="GO:0003677">
    <property type="term" value="F:DNA binding"/>
    <property type="evidence" value="ECO:0007669"/>
    <property type="project" value="UniProtKB-UniRule"/>
</dbReference>
<keyword evidence="3" id="KW-0812">Transmembrane</keyword>
<dbReference type="PATRIC" id="fig|246787.4.peg.2838"/>
<evidence type="ECO:0000313" key="6">
    <source>
        <dbReference type="Proteomes" id="UP000061809"/>
    </source>
</evidence>
<keyword evidence="3" id="KW-1133">Transmembrane helix</keyword>
<name>A0A0P0GG59_9BACE</name>